<dbReference type="RefSeq" id="WP_241053755.1">
    <property type="nucleotide sequence ID" value="NZ_JAKZBV010000001.1"/>
</dbReference>
<evidence type="ECO:0000256" key="3">
    <source>
        <dbReference type="ARBA" id="ARBA00023163"/>
    </source>
</evidence>
<reference evidence="6 7" key="1">
    <citation type="submission" date="2022-03" db="EMBL/GenBank/DDBJ databases">
        <title>Sinomonas sp. isolated from a soil.</title>
        <authorList>
            <person name="Han J."/>
            <person name="Kim D.-U."/>
        </authorList>
    </citation>
    <scope>NUCLEOTIDE SEQUENCE [LARGE SCALE GENOMIC DNA]</scope>
    <source>
        <strain evidence="6 7">5-5</strain>
    </source>
</reference>
<dbReference type="PANTHER" id="PTHR43214:SF24">
    <property type="entry name" value="TRANSCRIPTIONAL REGULATORY PROTEIN NARL-RELATED"/>
    <property type="match status" value="1"/>
</dbReference>
<keyword evidence="7" id="KW-1185">Reference proteome</keyword>
<evidence type="ECO:0000313" key="7">
    <source>
        <dbReference type="Proteomes" id="UP001202922"/>
    </source>
</evidence>
<evidence type="ECO:0000313" key="6">
    <source>
        <dbReference type="EMBL" id="MCH6470235.1"/>
    </source>
</evidence>
<dbReference type="EMBL" id="JAKZBV010000001">
    <property type="protein sequence ID" value="MCH6470235.1"/>
    <property type="molecule type" value="Genomic_DNA"/>
</dbReference>
<dbReference type="Pfam" id="PF00196">
    <property type="entry name" value="GerE"/>
    <property type="match status" value="1"/>
</dbReference>
<name>A0ABS9U0X8_9MICC</name>
<sequence length="244" mass="26713">MIDPALQSLSPKDQTRASVLTVAAESAHAQRARAVPMVPRRGAPGAPRSQGPAFHVAGGHFAYLLKDRVLDVDDFLDVLERVRAGGTALDPEVVVELLAAARADTRLARLTPRERDVLVLMAEGRTNLGIARRLVLTERTVETHVSSILSKLGLPDGEGDHRRVLAVVAYLDSRPDTHWRTGGRAVSDSLDDGWLWSPYATSYEAERSRGDARVRCPADHHLRRRRGADRHAGHHGSRPLRGPP</sequence>
<dbReference type="PROSITE" id="PS50043">
    <property type="entry name" value="HTH_LUXR_2"/>
    <property type="match status" value="1"/>
</dbReference>
<keyword evidence="1" id="KW-0805">Transcription regulation</keyword>
<dbReference type="PANTHER" id="PTHR43214">
    <property type="entry name" value="TWO-COMPONENT RESPONSE REGULATOR"/>
    <property type="match status" value="1"/>
</dbReference>
<comment type="caution">
    <text evidence="6">The sequence shown here is derived from an EMBL/GenBank/DDBJ whole genome shotgun (WGS) entry which is preliminary data.</text>
</comment>
<dbReference type="InterPro" id="IPR000792">
    <property type="entry name" value="Tscrpt_reg_LuxR_C"/>
</dbReference>
<dbReference type="CDD" id="cd06170">
    <property type="entry name" value="LuxR_C_like"/>
    <property type="match status" value="1"/>
</dbReference>
<dbReference type="PRINTS" id="PR00038">
    <property type="entry name" value="HTHLUXR"/>
</dbReference>
<feature type="region of interest" description="Disordered" evidence="4">
    <location>
        <begin position="207"/>
        <end position="244"/>
    </location>
</feature>
<evidence type="ECO:0000259" key="5">
    <source>
        <dbReference type="PROSITE" id="PS50043"/>
    </source>
</evidence>
<dbReference type="SMART" id="SM00421">
    <property type="entry name" value="HTH_LUXR"/>
    <property type="match status" value="1"/>
</dbReference>
<dbReference type="InterPro" id="IPR039420">
    <property type="entry name" value="WalR-like"/>
</dbReference>
<dbReference type="InterPro" id="IPR016032">
    <property type="entry name" value="Sig_transdc_resp-reg_C-effctor"/>
</dbReference>
<dbReference type="Proteomes" id="UP001202922">
    <property type="component" value="Unassembled WGS sequence"/>
</dbReference>
<dbReference type="Gene3D" id="3.40.50.2300">
    <property type="match status" value="1"/>
</dbReference>
<keyword evidence="3" id="KW-0804">Transcription</keyword>
<dbReference type="PROSITE" id="PS00622">
    <property type="entry name" value="HTH_LUXR_1"/>
    <property type="match status" value="1"/>
</dbReference>
<feature type="compositionally biased region" description="Basic residues" evidence="4">
    <location>
        <begin position="221"/>
        <end position="238"/>
    </location>
</feature>
<organism evidence="6 7">
    <name type="scientific">Sinomonas terrae</name>
    <dbReference type="NCBI Taxonomy" id="2908838"/>
    <lineage>
        <taxon>Bacteria</taxon>
        <taxon>Bacillati</taxon>
        <taxon>Actinomycetota</taxon>
        <taxon>Actinomycetes</taxon>
        <taxon>Micrococcales</taxon>
        <taxon>Micrococcaceae</taxon>
        <taxon>Sinomonas</taxon>
    </lineage>
</organism>
<evidence type="ECO:0000256" key="4">
    <source>
        <dbReference type="SAM" id="MobiDB-lite"/>
    </source>
</evidence>
<keyword evidence="2" id="KW-0238">DNA-binding</keyword>
<gene>
    <name evidence="6" type="ORF">L0M17_09645</name>
</gene>
<feature type="domain" description="HTH luxR-type" evidence="5">
    <location>
        <begin position="103"/>
        <end position="174"/>
    </location>
</feature>
<evidence type="ECO:0000256" key="2">
    <source>
        <dbReference type="ARBA" id="ARBA00023125"/>
    </source>
</evidence>
<accession>A0ABS9U0X8</accession>
<proteinExistence type="predicted"/>
<dbReference type="SUPFAM" id="SSF46894">
    <property type="entry name" value="C-terminal effector domain of the bipartite response regulators"/>
    <property type="match status" value="1"/>
</dbReference>
<feature type="compositionally biased region" description="Basic and acidic residues" evidence="4">
    <location>
        <begin position="207"/>
        <end position="220"/>
    </location>
</feature>
<protein>
    <submittedName>
        <fullName evidence="6">Response regulator transcription factor</fullName>
    </submittedName>
</protein>
<evidence type="ECO:0000256" key="1">
    <source>
        <dbReference type="ARBA" id="ARBA00023015"/>
    </source>
</evidence>